<protein>
    <submittedName>
        <fullName evidence="6">HTH-type transcriptional regulator RutR</fullName>
    </submittedName>
</protein>
<dbReference type="Pfam" id="PF00440">
    <property type="entry name" value="TetR_N"/>
    <property type="match status" value="1"/>
</dbReference>
<accession>A0A0M2HD68</accession>
<dbReference type="SUPFAM" id="SSF48498">
    <property type="entry name" value="Tetracyclin repressor-like, C-terminal domain"/>
    <property type="match status" value="1"/>
</dbReference>
<feature type="domain" description="HTH tetR-type" evidence="5">
    <location>
        <begin position="49"/>
        <end position="109"/>
    </location>
</feature>
<reference evidence="6 7" key="1">
    <citation type="submission" date="2015-02" db="EMBL/GenBank/DDBJ databases">
        <title>Draft genome sequences of ten Microbacterium spp. with emphasis on heavy metal contaminated environments.</title>
        <authorList>
            <person name="Corretto E."/>
        </authorList>
    </citation>
    <scope>NUCLEOTIDE SEQUENCE [LARGE SCALE GENOMIC DNA]</scope>
    <source>
        <strain evidence="6 7">DSM 8608</strain>
    </source>
</reference>
<evidence type="ECO:0000313" key="6">
    <source>
        <dbReference type="EMBL" id="KJL44561.1"/>
    </source>
</evidence>
<name>A0A0M2HD68_MICTR</name>
<comment type="caution">
    <text evidence="6">The sequence shown here is derived from an EMBL/GenBank/DDBJ whole genome shotgun (WGS) entry which is preliminary data.</text>
</comment>
<dbReference type="PANTHER" id="PTHR47506">
    <property type="entry name" value="TRANSCRIPTIONAL REGULATORY PROTEIN"/>
    <property type="match status" value="1"/>
</dbReference>
<dbReference type="PANTHER" id="PTHR47506:SF6">
    <property type="entry name" value="HTH-TYPE TRANSCRIPTIONAL REPRESSOR NEMR"/>
    <property type="match status" value="1"/>
</dbReference>
<proteinExistence type="predicted"/>
<gene>
    <name evidence="6" type="primary">rutR_2</name>
    <name evidence="6" type="ORF">RS82_00733</name>
</gene>
<keyword evidence="3" id="KW-0804">Transcription</keyword>
<evidence type="ECO:0000256" key="3">
    <source>
        <dbReference type="ARBA" id="ARBA00023163"/>
    </source>
</evidence>
<dbReference type="InterPro" id="IPR009057">
    <property type="entry name" value="Homeodomain-like_sf"/>
</dbReference>
<sequence length="245" mass="26720">MLRDGERSAVSSLAKTLRYLVLRNQAMFGFTFLMTESGPGRRGSYAKGVAKREEILTRALDVIAREGYRGASVKELADAVGLSQAGLLHYFDSKEQLFTEILRKRDELDSVGQGLGGDLQQGLIAARTGEPLDIRSGYLDIIRHNADVPGLVHLFARLSVDAADPEHPAHQFFVTRGESLRGFFAEAVAAKQAAGEITDRVDSETIARLFQAVADGMQLQWMLEPDVDMAATVGALFELLAPGKQ</sequence>
<dbReference type="InterPro" id="IPR036271">
    <property type="entry name" value="Tet_transcr_reg_TetR-rel_C_sf"/>
</dbReference>
<dbReference type="Gene3D" id="1.10.10.60">
    <property type="entry name" value="Homeodomain-like"/>
    <property type="match status" value="1"/>
</dbReference>
<dbReference type="Proteomes" id="UP000034098">
    <property type="component" value="Unassembled WGS sequence"/>
</dbReference>
<keyword evidence="2 4" id="KW-0238">DNA-binding</keyword>
<dbReference type="EMBL" id="JYJA01000025">
    <property type="protein sequence ID" value="KJL44561.1"/>
    <property type="molecule type" value="Genomic_DNA"/>
</dbReference>
<dbReference type="PRINTS" id="PR00455">
    <property type="entry name" value="HTHTETR"/>
</dbReference>
<organism evidence="6 7">
    <name type="scientific">Microbacterium trichothecenolyticum</name>
    <name type="common">Aureobacterium trichothecenolyticum</name>
    <dbReference type="NCBI Taxonomy" id="69370"/>
    <lineage>
        <taxon>Bacteria</taxon>
        <taxon>Bacillati</taxon>
        <taxon>Actinomycetota</taxon>
        <taxon>Actinomycetes</taxon>
        <taxon>Micrococcales</taxon>
        <taxon>Microbacteriaceae</taxon>
        <taxon>Microbacterium</taxon>
    </lineage>
</organism>
<evidence type="ECO:0000256" key="4">
    <source>
        <dbReference type="PROSITE-ProRule" id="PRU00335"/>
    </source>
</evidence>
<dbReference type="AlphaFoldDB" id="A0A0M2HD68"/>
<evidence type="ECO:0000313" key="7">
    <source>
        <dbReference type="Proteomes" id="UP000034098"/>
    </source>
</evidence>
<keyword evidence="1" id="KW-0805">Transcription regulation</keyword>
<dbReference type="Gene3D" id="1.10.357.10">
    <property type="entry name" value="Tetracycline Repressor, domain 2"/>
    <property type="match status" value="1"/>
</dbReference>
<feature type="DNA-binding region" description="H-T-H motif" evidence="4">
    <location>
        <begin position="72"/>
        <end position="91"/>
    </location>
</feature>
<dbReference type="InterPro" id="IPR001647">
    <property type="entry name" value="HTH_TetR"/>
</dbReference>
<dbReference type="SUPFAM" id="SSF46689">
    <property type="entry name" value="Homeodomain-like"/>
    <property type="match status" value="1"/>
</dbReference>
<keyword evidence="7" id="KW-1185">Reference proteome</keyword>
<dbReference type="PROSITE" id="PS50977">
    <property type="entry name" value="HTH_TETR_2"/>
    <property type="match status" value="1"/>
</dbReference>
<dbReference type="GO" id="GO:0003677">
    <property type="term" value="F:DNA binding"/>
    <property type="evidence" value="ECO:0007669"/>
    <property type="project" value="UniProtKB-UniRule"/>
</dbReference>
<dbReference type="PATRIC" id="fig|69370.6.peg.757"/>
<evidence type="ECO:0000259" key="5">
    <source>
        <dbReference type="PROSITE" id="PS50977"/>
    </source>
</evidence>
<evidence type="ECO:0000256" key="2">
    <source>
        <dbReference type="ARBA" id="ARBA00023125"/>
    </source>
</evidence>
<evidence type="ECO:0000256" key="1">
    <source>
        <dbReference type="ARBA" id="ARBA00023015"/>
    </source>
</evidence>